<feature type="compositionally biased region" description="Polar residues" evidence="1">
    <location>
        <begin position="71"/>
        <end position="81"/>
    </location>
</feature>
<evidence type="ECO:0000313" key="2">
    <source>
        <dbReference type="EMBL" id="GEL24201.1"/>
    </source>
</evidence>
<name>A0A511DHE6_9PSEU</name>
<protein>
    <submittedName>
        <fullName evidence="2">Uncharacterized protein</fullName>
    </submittedName>
</protein>
<proteinExistence type="predicted"/>
<gene>
    <name evidence="2" type="ORF">PSU4_31550</name>
</gene>
<keyword evidence="3" id="KW-1185">Reference proteome</keyword>
<dbReference type="AlphaFoldDB" id="A0A511DHE6"/>
<evidence type="ECO:0000313" key="3">
    <source>
        <dbReference type="Proteomes" id="UP000321685"/>
    </source>
</evidence>
<dbReference type="Proteomes" id="UP000321685">
    <property type="component" value="Unassembled WGS sequence"/>
</dbReference>
<feature type="region of interest" description="Disordered" evidence="1">
    <location>
        <begin position="57"/>
        <end position="81"/>
    </location>
</feature>
<accession>A0A511DHE6</accession>
<comment type="caution">
    <text evidence="2">The sequence shown here is derived from an EMBL/GenBank/DDBJ whole genome shotgun (WGS) entry which is preliminary data.</text>
</comment>
<reference evidence="2 3" key="1">
    <citation type="submission" date="2019-07" db="EMBL/GenBank/DDBJ databases">
        <title>Whole genome shotgun sequence of Pseudonocardia sulfidoxydans NBRC 16205.</title>
        <authorList>
            <person name="Hosoyama A."/>
            <person name="Uohara A."/>
            <person name="Ohji S."/>
            <person name="Ichikawa N."/>
        </authorList>
    </citation>
    <scope>NUCLEOTIDE SEQUENCE [LARGE SCALE GENOMIC DNA]</scope>
    <source>
        <strain evidence="2 3">NBRC 16205</strain>
    </source>
</reference>
<organism evidence="2 3">
    <name type="scientific">Pseudonocardia sulfidoxydans NBRC 16205</name>
    <dbReference type="NCBI Taxonomy" id="1223511"/>
    <lineage>
        <taxon>Bacteria</taxon>
        <taxon>Bacillati</taxon>
        <taxon>Actinomycetota</taxon>
        <taxon>Actinomycetes</taxon>
        <taxon>Pseudonocardiales</taxon>
        <taxon>Pseudonocardiaceae</taxon>
        <taxon>Pseudonocardia</taxon>
    </lineage>
</organism>
<dbReference type="EMBL" id="BJVJ01000030">
    <property type="protein sequence ID" value="GEL24201.1"/>
    <property type="molecule type" value="Genomic_DNA"/>
</dbReference>
<sequence length="81" mass="8639">MRAICPLGTESRSRRAVPAHTGCVVGWPRVLPDVRRPEKVRVDPRNRIAPSLPLPAAEVVPSASRPGPVRSVQTAQAAQAA</sequence>
<evidence type="ECO:0000256" key="1">
    <source>
        <dbReference type="SAM" id="MobiDB-lite"/>
    </source>
</evidence>